<dbReference type="RefSeq" id="WP_121765466.1">
    <property type="nucleotide sequence ID" value="NZ_CAOUCU010000004.1"/>
</dbReference>
<dbReference type="PANTHER" id="PTHR45586:SF1">
    <property type="entry name" value="LIPOPOLYSACCHARIDE ASSEMBLY PROTEIN B"/>
    <property type="match status" value="1"/>
</dbReference>
<dbReference type="GO" id="GO:0006396">
    <property type="term" value="P:RNA processing"/>
    <property type="evidence" value="ECO:0007669"/>
    <property type="project" value="InterPro"/>
</dbReference>
<sequence length="590" mass="67973">MKIKIGWLLVSVWILTSCGTARTGRTAKSAKDEGASSPIGKTYVTAEQQRKYDYFFLEAMRMKEKKEYDAAFGLLQHCLDINPGASSALYEVSQYYMFLRQVPQGQAALEQAVAYAPDNYWYSQGLVNLYQQQNELDKAVVLLEKMVTRFPTKQEPLFSLLDIYSRQEKYNDVISTLNRLEKRLGKNEQLSMEKFRIYLQMKDDKKAFQEIESLVQEYPMDMRYQVILGDVYLQNGKKEEAYETYQKVLAAEPDNPMALFSMASYYEQTGQKELYQQQLDTLLLNKKVTPDTKINVMRQIIVENEQSSAKDSTQVIALFDRMMKQEQDDPQVPMLYAQYLLSKNMEQEAVPVLEQVVDLDPTNKAARLMLVDAAVKKEDYKQIIKVCEPGIEATPDALPLYYYLAIAYHQAEQTDSVLTVCNRALKHVTPDTRKEVVSDFYSIMGDIYHTKNQMAEAYAAYDSALVYNPSNIGALNNYAYYLSVERRDLDKAEEMSYKTVKAEPNNSTYLDTYAWILFEKGNYAEARIYIDNAMKSDGEKSDVIVEHCGDIYFMTGDVEGALKYWKQALEMGSESKTLKRKIEKKKYIAE</sequence>
<keyword evidence="2 3" id="KW-0802">TPR repeat</keyword>
<dbReference type="AlphaFoldDB" id="A0A3L8AAM0"/>
<dbReference type="GO" id="GO:0005737">
    <property type="term" value="C:cytoplasm"/>
    <property type="evidence" value="ECO:0007669"/>
    <property type="project" value="UniProtKB-ARBA"/>
</dbReference>
<proteinExistence type="predicted"/>
<name>A0A3L8AAM0_9BACE</name>
<feature type="repeat" description="TPR" evidence="3">
    <location>
        <begin position="438"/>
        <end position="471"/>
    </location>
</feature>
<organism evidence="4 5">
    <name type="scientific">Bacteroides acidifaciens</name>
    <dbReference type="NCBI Taxonomy" id="85831"/>
    <lineage>
        <taxon>Bacteria</taxon>
        <taxon>Pseudomonadati</taxon>
        <taxon>Bacteroidota</taxon>
        <taxon>Bacteroidia</taxon>
        <taxon>Bacteroidales</taxon>
        <taxon>Bacteroidaceae</taxon>
        <taxon>Bacteroides</taxon>
    </lineage>
</organism>
<dbReference type="SUPFAM" id="SSF48452">
    <property type="entry name" value="TPR-like"/>
    <property type="match status" value="3"/>
</dbReference>
<dbReference type="STRING" id="1235814.GCA_000613385_04749"/>
<dbReference type="InterPro" id="IPR015374">
    <property type="entry name" value="ChAPs"/>
</dbReference>
<dbReference type="GO" id="GO:0012505">
    <property type="term" value="C:endomembrane system"/>
    <property type="evidence" value="ECO:0007669"/>
    <property type="project" value="UniProtKB-ARBA"/>
</dbReference>
<evidence type="ECO:0000256" key="2">
    <source>
        <dbReference type="ARBA" id="ARBA00022803"/>
    </source>
</evidence>
<evidence type="ECO:0000256" key="1">
    <source>
        <dbReference type="ARBA" id="ARBA00022737"/>
    </source>
</evidence>
<dbReference type="Pfam" id="PF09295">
    <property type="entry name" value="ChAPs"/>
    <property type="match status" value="1"/>
</dbReference>
<dbReference type="InterPro" id="IPR003107">
    <property type="entry name" value="HAT"/>
</dbReference>
<reference evidence="4 5" key="1">
    <citation type="submission" date="2018-09" db="EMBL/GenBank/DDBJ databases">
        <title>Murine metabolic-syndrome-specific gut microbial biobank.</title>
        <authorList>
            <person name="Liu C."/>
        </authorList>
    </citation>
    <scope>NUCLEOTIDE SEQUENCE [LARGE SCALE GENOMIC DNA]</scope>
    <source>
        <strain evidence="4 5">0.1X-D8-26</strain>
    </source>
</reference>
<dbReference type="PROSITE" id="PS50005">
    <property type="entry name" value="TPR"/>
    <property type="match status" value="2"/>
</dbReference>
<dbReference type="Pfam" id="PF14559">
    <property type="entry name" value="TPR_19"/>
    <property type="match status" value="1"/>
</dbReference>
<dbReference type="GO" id="GO:0016192">
    <property type="term" value="P:vesicle-mediated transport"/>
    <property type="evidence" value="ECO:0007669"/>
    <property type="project" value="UniProtKB-ARBA"/>
</dbReference>
<dbReference type="PROSITE" id="PS51257">
    <property type="entry name" value="PROKAR_LIPOPROTEIN"/>
    <property type="match status" value="1"/>
</dbReference>
<dbReference type="Pfam" id="PF13181">
    <property type="entry name" value="TPR_8"/>
    <property type="match status" value="2"/>
</dbReference>
<evidence type="ECO:0000256" key="3">
    <source>
        <dbReference type="PROSITE-ProRule" id="PRU00339"/>
    </source>
</evidence>
<feature type="repeat" description="TPR" evidence="3">
    <location>
        <begin position="222"/>
        <end position="255"/>
    </location>
</feature>
<protein>
    <submittedName>
        <fullName evidence="4">Uncharacterized protein</fullName>
    </submittedName>
</protein>
<keyword evidence="1" id="KW-0677">Repeat</keyword>
<dbReference type="InterPro" id="IPR019734">
    <property type="entry name" value="TPR_rpt"/>
</dbReference>
<dbReference type="Gene3D" id="1.25.40.10">
    <property type="entry name" value="Tetratricopeptide repeat domain"/>
    <property type="match status" value="4"/>
</dbReference>
<evidence type="ECO:0000313" key="5">
    <source>
        <dbReference type="Proteomes" id="UP000267159"/>
    </source>
</evidence>
<dbReference type="GO" id="GO:0032991">
    <property type="term" value="C:protein-containing complex"/>
    <property type="evidence" value="ECO:0007669"/>
    <property type="project" value="UniProtKB-ARBA"/>
</dbReference>
<dbReference type="InterPro" id="IPR051012">
    <property type="entry name" value="CellSynth/LPSAsmb/PSIAsmb"/>
</dbReference>
<dbReference type="PANTHER" id="PTHR45586">
    <property type="entry name" value="TPR REPEAT-CONTAINING PROTEIN PA4667"/>
    <property type="match status" value="1"/>
</dbReference>
<dbReference type="SMART" id="SM00386">
    <property type="entry name" value="HAT"/>
    <property type="match status" value="4"/>
</dbReference>
<gene>
    <name evidence="4" type="ORF">D7Y07_05485</name>
</gene>
<dbReference type="SMART" id="SM00028">
    <property type="entry name" value="TPR"/>
    <property type="match status" value="7"/>
</dbReference>
<dbReference type="InterPro" id="IPR011990">
    <property type="entry name" value="TPR-like_helical_dom_sf"/>
</dbReference>
<dbReference type="Proteomes" id="UP000267159">
    <property type="component" value="Unassembled WGS sequence"/>
</dbReference>
<comment type="caution">
    <text evidence="4">The sequence shown here is derived from an EMBL/GenBank/DDBJ whole genome shotgun (WGS) entry which is preliminary data.</text>
</comment>
<dbReference type="EMBL" id="RAZM01000011">
    <property type="protein sequence ID" value="RLT80994.1"/>
    <property type="molecule type" value="Genomic_DNA"/>
</dbReference>
<accession>A0A3L8AAM0</accession>
<evidence type="ECO:0000313" key="4">
    <source>
        <dbReference type="EMBL" id="RLT80994.1"/>
    </source>
</evidence>